<protein>
    <submittedName>
        <fullName evidence="2">Uncharacterized protein</fullName>
    </submittedName>
</protein>
<sequence length="48" mass="5003">MEGGAEQGLAGVQGVGHGALAGQHQDEQAGKEQQRGEGKENKFADFHI</sequence>
<proteinExistence type="predicted"/>
<feature type="compositionally biased region" description="Gly residues" evidence="1">
    <location>
        <begin position="1"/>
        <end position="19"/>
    </location>
</feature>
<organism evidence="2">
    <name type="scientific">bioreactor metagenome</name>
    <dbReference type="NCBI Taxonomy" id="1076179"/>
    <lineage>
        <taxon>unclassified sequences</taxon>
        <taxon>metagenomes</taxon>
        <taxon>ecological metagenomes</taxon>
    </lineage>
</organism>
<feature type="compositionally biased region" description="Basic and acidic residues" evidence="1">
    <location>
        <begin position="24"/>
        <end position="48"/>
    </location>
</feature>
<dbReference type="EMBL" id="VSSQ01145252">
    <property type="protein sequence ID" value="MPN64406.1"/>
    <property type="molecule type" value="Genomic_DNA"/>
</dbReference>
<name>A0A645JLW0_9ZZZZ</name>
<accession>A0A645JLW0</accession>
<dbReference type="AlphaFoldDB" id="A0A645JLW0"/>
<feature type="region of interest" description="Disordered" evidence="1">
    <location>
        <begin position="1"/>
        <end position="48"/>
    </location>
</feature>
<evidence type="ECO:0000313" key="2">
    <source>
        <dbReference type="EMBL" id="MPN64406.1"/>
    </source>
</evidence>
<evidence type="ECO:0000256" key="1">
    <source>
        <dbReference type="SAM" id="MobiDB-lite"/>
    </source>
</evidence>
<reference evidence="2" key="1">
    <citation type="submission" date="2019-08" db="EMBL/GenBank/DDBJ databases">
        <authorList>
            <person name="Kucharzyk K."/>
            <person name="Murdoch R.W."/>
            <person name="Higgins S."/>
            <person name="Loffler F."/>
        </authorList>
    </citation>
    <scope>NUCLEOTIDE SEQUENCE</scope>
</reference>
<gene>
    <name evidence="2" type="ORF">SDC9_212178</name>
</gene>
<comment type="caution">
    <text evidence="2">The sequence shown here is derived from an EMBL/GenBank/DDBJ whole genome shotgun (WGS) entry which is preliminary data.</text>
</comment>